<protein>
    <submittedName>
        <fullName evidence="2">Uncharacterized protein</fullName>
    </submittedName>
</protein>
<name>A0AAN7BTJ7_9PEZI</name>
<evidence type="ECO:0000256" key="1">
    <source>
        <dbReference type="SAM" id="MobiDB-lite"/>
    </source>
</evidence>
<comment type="caution">
    <text evidence="2">The sequence shown here is derived from an EMBL/GenBank/DDBJ whole genome shotgun (WGS) entry which is preliminary data.</text>
</comment>
<evidence type="ECO:0000313" key="3">
    <source>
        <dbReference type="Proteomes" id="UP001301958"/>
    </source>
</evidence>
<dbReference type="Proteomes" id="UP001301958">
    <property type="component" value="Unassembled WGS sequence"/>
</dbReference>
<dbReference type="AlphaFoldDB" id="A0AAN7BTJ7"/>
<organism evidence="2 3">
    <name type="scientific">Podospora fimiseda</name>
    <dbReference type="NCBI Taxonomy" id="252190"/>
    <lineage>
        <taxon>Eukaryota</taxon>
        <taxon>Fungi</taxon>
        <taxon>Dikarya</taxon>
        <taxon>Ascomycota</taxon>
        <taxon>Pezizomycotina</taxon>
        <taxon>Sordariomycetes</taxon>
        <taxon>Sordariomycetidae</taxon>
        <taxon>Sordariales</taxon>
        <taxon>Podosporaceae</taxon>
        <taxon>Podospora</taxon>
    </lineage>
</organism>
<reference evidence="2" key="2">
    <citation type="submission" date="2023-05" db="EMBL/GenBank/DDBJ databases">
        <authorList>
            <consortium name="Lawrence Berkeley National Laboratory"/>
            <person name="Steindorff A."/>
            <person name="Hensen N."/>
            <person name="Bonometti L."/>
            <person name="Westerberg I."/>
            <person name="Brannstrom I.O."/>
            <person name="Guillou S."/>
            <person name="Cros-Aarteil S."/>
            <person name="Calhoun S."/>
            <person name="Haridas S."/>
            <person name="Kuo A."/>
            <person name="Mondo S."/>
            <person name="Pangilinan J."/>
            <person name="Riley R."/>
            <person name="Labutti K."/>
            <person name="Andreopoulos B."/>
            <person name="Lipzen A."/>
            <person name="Chen C."/>
            <person name="Yanf M."/>
            <person name="Daum C."/>
            <person name="Ng V."/>
            <person name="Clum A."/>
            <person name="Ohm R."/>
            <person name="Martin F."/>
            <person name="Silar P."/>
            <person name="Natvig D."/>
            <person name="Lalanne C."/>
            <person name="Gautier V."/>
            <person name="Ament-Velasquez S.L."/>
            <person name="Kruys A."/>
            <person name="Hutchinson M.I."/>
            <person name="Powell A.J."/>
            <person name="Barry K."/>
            <person name="Miller A.N."/>
            <person name="Grigoriev I.V."/>
            <person name="Debuchy R."/>
            <person name="Gladieux P."/>
            <person name="Thoren M.H."/>
            <person name="Johannesson H."/>
        </authorList>
    </citation>
    <scope>NUCLEOTIDE SEQUENCE</scope>
    <source>
        <strain evidence="2">CBS 990.96</strain>
    </source>
</reference>
<dbReference type="EMBL" id="MU865315">
    <property type="protein sequence ID" value="KAK4228788.1"/>
    <property type="molecule type" value="Genomic_DNA"/>
</dbReference>
<keyword evidence="3" id="KW-1185">Reference proteome</keyword>
<reference evidence="2" key="1">
    <citation type="journal article" date="2023" name="Mol. Phylogenet. Evol.">
        <title>Genome-scale phylogeny and comparative genomics of the fungal order Sordariales.</title>
        <authorList>
            <person name="Hensen N."/>
            <person name="Bonometti L."/>
            <person name="Westerberg I."/>
            <person name="Brannstrom I.O."/>
            <person name="Guillou S."/>
            <person name="Cros-Aarteil S."/>
            <person name="Calhoun S."/>
            <person name="Haridas S."/>
            <person name="Kuo A."/>
            <person name="Mondo S."/>
            <person name="Pangilinan J."/>
            <person name="Riley R."/>
            <person name="LaButti K."/>
            <person name="Andreopoulos B."/>
            <person name="Lipzen A."/>
            <person name="Chen C."/>
            <person name="Yan M."/>
            <person name="Daum C."/>
            <person name="Ng V."/>
            <person name="Clum A."/>
            <person name="Steindorff A."/>
            <person name="Ohm R.A."/>
            <person name="Martin F."/>
            <person name="Silar P."/>
            <person name="Natvig D.O."/>
            <person name="Lalanne C."/>
            <person name="Gautier V."/>
            <person name="Ament-Velasquez S.L."/>
            <person name="Kruys A."/>
            <person name="Hutchinson M.I."/>
            <person name="Powell A.J."/>
            <person name="Barry K."/>
            <person name="Miller A.N."/>
            <person name="Grigoriev I.V."/>
            <person name="Debuchy R."/>
            <person name="Gladieux P."/>
            <person name="Hiltunen Thoren M."/>
            <person name="Johannesson H."/>
        </authorList>
    </citation>
    <scope>NUCLEOTIDE SEQUENCE</scope>
    <source>
        <strain evidence="2">CBS 990.96</strain>
    </source>
</reference>
<sequence>MTSRAKVNRGKHIRTFITAPAANCSGCSSGNENSMICRETLVGTPFRRCLGSAAQISSLSKKMHDWLTVRMASSNLSLTGSFRWSSCGTTQTLGEFCCRHTIPGAQLGLFHVLSRSMRSWHQALRYYGNYTTRHECARLLERATFLYQDNPGQAATATTKKETREWEWIQHRDSPGVGMLGAGDTRGETDATLPSNVSSI</sequence>
<evidence type="ECO:0000313" key="2">
    <source>
        <dbReference type="EMBL" id="KAK4228788.1"/>
    </source>
</evidence>
<feature type="region of interest" description="Disordered" evidence="1">
    <location>
        <begin position="177"/>
        <end position="200"/>
    </location>
</feature>
<accession>A0AAN7BTJ7</accession>
<gene>
    <name evidence="2" type="ORF">QBC38DRAFT_141309</name>
</gene>
<proteinExistence type="predicted"/>